<dbReference type="InterPro" id="IPR040676">
    <property type="entry name" value="DUF5641"/>
</dbReference>
<name>A0ABQ9J034_9CUCU</name>
<reference evidence="2" key="1">
    <citation type="journal article" date="2023" name="Insect Mol. Biol.">
        <title>Genome sequencing provides insights into the evolution of gene families encoding plant cell wall-degrading enzymes in longhorned beetles.</title>
        <authorList>
            <person name="Shin N.R."/>
            <person name="Okamura Y."/>
            <person name="Kirsch R."/>
            <person name="Pauchet Y."/>
        </authorList>
    </citation>
    <scope>NUCLEOTIDE SEQUENCE</scope>
    <source>
        <strain evidence="2">MMC_N1</strain>
    </source>
</reference>
<keyword evidence="3" id="KW-1185">Reference proteome</keyword>
<protein>
    <recommendedName>
        <fullName evidence="1">DUF5641 domain-containing protein</fullName>
    </recommendedName>
</protein>
<comment type="caution">
    <text evidence="2">The sequence shown here is derived from an EMBL/GenBank/DDBJ whole genome shotgun (WGS) entry which is preliminary data.</text>
</comment>
<sequence length="472" mass="54248">MTNNFRDLQNLPSQLNLIQKKKNVQNEKVAFRDKEKWIRVDEFGPYFYKENYDLCTPFKKVSILKNERRRPSAENIRLTRIREKLGTSDKKVQNLRDQLIYVKEEFLKTNVHVVSCVVADWRGENRSTGSDDSLDEQQQAVVTGDRCAPGPRGAFSYSLEEFNLRNYNDAQIQTENVIELESRLEKFNLLSSEFNDFQNEIEVLCDEGDLEIQYQMRSDFEDDYFSQLSTSKKIINEFYRLKDEQCNVHVAPSVSGGNVLETQNQLAKFWELEELPAEMTAMSADDIFCENLFVNTTFRDNSGRFVVTIPLKESPTKLDDLLSGASSEAEAVQLCNEVSDILSGAGFHLRKFNCNSRQVLSQIENPSDCNMLSLGTRKKTKTLGLYWSCEDDTLTYKSRVKWKYTQDKLKEGMLVLVKDKNTHSLCWRLGRVTIVHRGPDGIARVATIRTADGEIKRSFSTLCPLPVTDNCD</sequence>
<dbReference type="PANTHER" id="PTHR47331">
    <property type="entry name" value="PHD-TYPE DOMAIN-CONTAINING PROTEIN"/>
    <property type="match status" value="1"/>
</dbReference>
<evidence type="ECO:0000259" key="1">
    <source>
        <dbReference type="Pfam" id="PF18701"/>
    </source>
</evidence>
<proteinExistence type="predicted"/>
<dbReference type="EMBL" id="JAPWTJ010001693">
    <property type="protein sequence ID" value="KAJ8969905.1"/>
    <property type="molecule type" value="Genomic_DNA"/>
</dbReference>
<feature type="domain" description="DUF5641" evidence="1">
    <location>
        <begin position="395"/>
        <end position="465"/>
    </location>
</feature>
<organism evidence="2 3">
    <name type="scientific">Molorchus minor</name>
    <dbReference type="NCBI Taxonomy" id="1323400"/>
    <lineage>
        <taxon>Eukaryota</taxon>
        <taxon>Metazoa</taxon>
        <taxon>Ecdysozoa</taxon>
        <taxon>Arthropoda</taxon>
        <taxon>Hexapoda</taxon>
        <taxon>Insecta</taxon>
        <taxon>Pterygota</taxon>
        <taxon>Neoptera</taxon>
        <taxon>Endopterygota</taxon>
        <taxon>Coleoptera</taxon>
        <taxon>Polyphaga</taxon>
        <taxon>Cucujiformia</taxon>
        <taxon>Chrysomeloidea</taxon>
        <taxon>Cerambycidae</taxon>
        <taxon>Lamiinae</taxon>
        <taxon>Monochamini</taxon>
        <taxon>Molorchus</taxon>
    </lineage>
</organism>
<accession>A0ABQ9J034</accession>
<dbReference type="Pfam" id="PF18701">
    <property type="entry name" value="DUF5641"/>
    <property type="match status" value="1"/>
</dbReference>
<evidence type="ECO:0000313" key="2">
    <source>
        <dbReference type="EMBL" id="KAJ8969905.1"/>
    </source>
</evidence>
<dbReference type="Proteomes" id="UP001162164">
    <property type="component" value="Unassembled WGS sequence"/>
</dbReference>
<evidence type="ECO:0000313" key="3">
    <source>
        <dbReference type="Proteomes" id="UP001162164"/>
    </source>
</evidence>
<gene>
    <name evidence="2" type="ORF">NQ317_009130</name>
</gene>